<reference evidence="3" key="3">
    <citation type="submission" date="2016-06" db="UniProtKB">
        <authorList>
            <consortium name="WormBaseParasite"/>
        </authorList>
    </citation>
    <scope>IDENTIFICATION</scope>
</reference>
<name>A0A183CNQ2_GLOPA</name>
<accession>A0A183CNQ2</accession>
<evidence type="ECO:0000313" key="3">
    <source>
        <dbReference type="WBParaSite" id="GPLIN_001450900"/>
    </source>
</evidence>
<evidence type="ECO:0000256" key="1">
    <source>
        <dbReference type="SAM" id="Phobius"/>
    </source>
</evidence>
<proteinExistence type="predicted"/>
<feature type="transmembrane region" description="Helical" evidence="1">
    <location>
        <begin position="62"/>
        <end position="84"/>
    </location>
</feature>
<dbReference type="Proteomes" id="UP000050741">
    <property type="component" value="Unassembled WGS sequence"/>
</dbReference>
<organism evidence="2 3">
    <name type="scientific">Globodera pallida</name>
    <name type="common">Potato cyst nematode worm</name>
    <name type="synonym">Heterodera pallida</name>
    <dbReference type="NCBI Taxonomy" id="36090"/>
    <lineage>
        <taxon>Eukaryota</taxon>
        <taxon>Metazoa</taxon>
        <taxon>Ecdysozoa</taxon>
        <taxon>Nematoda</taxon>
        <taxon>Chromadorea</taxon>
        <taxon>Rhabditida</taxon>
        <taxon>Tylenchina</taxon>
        <taxon>Tylenchomorpha</taxon>
        <taxon>Tylenchoidea</taxon>
        <taxon>Heteroderidae</taxon>
        <taxon>Heteroderinae</taxon>
        <taxon>Globodera</taxon>
    </lineage>
</organism>
<keyword evidence="1" id="KW-1133">Transmembrane helix</keyword>
<keyword evidence="1" id="KW-0812">Transmembrane</keyword>
<keyword evidence="2" id="KW-1185">Reference proteome</keyword>
<dbReference type="AlphaFoldDB" id="A0A183CNQ2"/>
<evidence type="ECO:0000313" key="2">
    <source>
        <dbReference type="Proteomes" id="UP000050741"/>
    </source>
</evidence>
<dbReference type="WBParaSite" id="GPLIN_001450900">
    <property type="protein sequence ID" value="GPLIN_001450900"/>
    <property type="gene ID" value="GPLIN_001450900"/>
</dbReference>
<reference evidence="2" key="2">
    <citation type="submission" date="2014-05" db="EMBL/GenBank/DDBJ databases">
        <title>The genome and life-stage specific transcriptomes of Globodera pallida elucidate key aspects of plant parasitism by a cyst nematode.</title>
        <authorList>
            <person name="Cotton J.A."/>
            <person name="Lilley C.J."/>
            <person name="Jones L.M."/>
            <person name="Kikuchi T."/>
            <person name="Reid A.J."/>
            <person name="Thorpe P."/>
            <person name="Tsai I.J."/>
            <person name="Beasley H."/>
            <person name="Blok V."/>
            <person name="Cock P.J.A."/>
            <person name="Van den Akker S.E."/>
            <person name="Holroyd N."/>
            <person name="Hunt M."/>
            <person name="Mantelin S."/>
            <person name="Naghra H."/>
            <person name="Pain A."/>
            <person name="Palomares-Rius J.E."/>
            <person name="Zarowiecki M."/>
            <person name="Berriman M."/>
            <person name="Jones J.T."/>
            <person name="Urwin P.E."/>
        </authorList>
    </citation>
    <scope>NUCLEOTIDE SEQUENCE [LARGE SCALE GENOMIC DNA]</scope>
    <source>
        <strain evidence="2">Lindley</strain>
    </source>
</reference>
<sequence>MKKREFLGPRETFEVYEKRAHSPLNNARAPSPPGVAPSPYAPTPTPIYLPAADTKRKVPLPFIIGLAVTVPVFVILMLFLAIWLQEMGII</sequence>
<reference evidence="2" key="1">
    <citation type="submission" date="2013-12" db="EMBL/GenBank/DDBJ databases">
        <authorList>
            <person name="Aslett M."/>
        </authorList>
    </citation>
    <scope>NUCLEOTIDE SEQUENCE [LARGE SCALE GENOMIC DNA]</scope>
    <source>
        <strain evidence="2">Lindley</strain>
    </source>
</reference>
<protein>
    <submittedName>
        <fullName evidence="3">Small membrane protein</fullName>
    </submittedName>
</protein>
<keyword evidence="1" id="KW-0472">Membrane</keyword>